<dbReference type="GO" id="GO:0004758">
    <property type="term" value="F:serine C-palmitoyltransferase activity"/>
    <property type="evidence" value="ECO:0007669"/>
    <property type="project" value="TreeGrafter"/>
</dbReference>
<feature type="transmembrane region" description="Helical" evidence="7">
    <location>
        <begin position="46"/>
        <end position="65"/>
    </location>
</feature>
<dbReference type="AlphaFoldDB" id="A0A5J5MXU2"/>
<dbReference type="Gene3D" id="3.90.1150.10">
    <property type="entry name" value="Aspartate Aminotransferase, domain 1"/>
    <property type="match status" value="1"/>
</dbReference>
<comment type="similarity">
    <text evidence="2 6">Belongs to the class-II pyridoxal-phosphate-dependent aminotransferase family.</text>
</comment>
<keyword evidence="7" id="KW-0812">Transmembrane</keyword>
<evidence type="ECO:0000256" key="6">
    <source>
        <dbReference type="RuleBase" id="RU003693"/>
    </source>
</evidence>
<evidence type="ECO:0000256" key="7">
    <source>
        <dbReference type="SAM" id="Phobius"/>
    </source>
</evidence>
<evidence type="ECO:0000256" key="1">
    <source>
        <dbReference type="ARBA" id="ARBA00001933"/>
    </source>
</evidence>
<keyword evidence="3" id="KW-0808">Transferase</keyword>
<dbReference type="InterPro" id="IPR004839">
    <property type="entry name" value="Aminotransferase_I/II_large"/>
</dbReference>
<keyword evidence="10" id="KW-1185">Reference proteome</keyword>
<evidence type="ECO:0000256" key="3">
    <source>
        <dbReference type="ARBA" id="ARBA00022679"/>
    </source>
</evidence>
<keyword evidence="7" id="KW-1133">Transmembrane helix</keyword>
<keyword evidence="7" id="KW-0472">Membrane</keyword>
<dbReference type="Proteomes" id="UP000326062">
    <property type="component" value="Chromosome 2"/>
</dbReference>
<dbReference type="GO" id="GO:0046513">
    <property type="term" value="P:ceramide biosynthetic process"/>
    <property type="evidence" value="ECO:0007669"/>
    <property type="project" value="TreeGrafter"/>
</dbReference>
<organism evidence="9 10">
    <name type="scientific">Muntiacus reevesi</name>
    <name type="common">Reeves' muntjac</name>
    <name type="synonym">Cervus reevesi</name>
    <dbReference type="NCBI Taxonomy" id="9886"/>
    <lineage>
        <taxon>Eukaryota</taxon>
        <taxon>Metazoa</taxon>
        <taxon>Chordata</taxon>
        <taxon>Craniata</taxon>
        <taxon>Vertebrata</taxon>
        <taxon>Euteleostomi</taxon>
        <taxon>Mammalia</taxon>
        <taxon>Eutheria</taxon>
        <taxon>Laurasiatheria</taxon>
        <taxon>Artiodactyla</taxon>
        <taxon>Ruminantia</taxon>
        <taxon>Pecora</taxon>
        <taxon>Cervidae</taxon>
        <taxon>Muntiacinae</taxon>
        <taxon>Muntiacus</taxon>
    </lineage>
</organism>
<proteinExistence type="inferred from homology"/>
<feature type="non-terminal residue" evidence="9">
    <location>
        <position position="1"/>
    </location>
</feature>
<protein>
    <recommendedName>
        <fullName evidence="8">Aminotransferase class I/classII large domain-containing protein</fullName>
    </recommendedName>
</protein>
<comment type="caution">
    <text evidence="9">The sequence shown here is derived from an EMBL/GenBank/DDBJ whole genome shotgun (WGS) entry which is preliminary data.</text>
</comment>
<evidence type="ECO:0000259" key="8">
    <source>
        <dbReference type="Pfam" id="PF00155"/>
    </source>
</evidence>
<dbReference type="SUPFAM" id="SSF53383">
    <property type="entry name" value="PLP-dependent transferases"/>
    <property type="match status" value="1"/>
</dbReference>
<comment type="cofactor">
    <cofactor evidence="1 6">
        <name>pyridoxal 5'-phosphate</name>
        <dbReference type="ChEBI" id="CHEBI:597326"/>
    </cofactor>
</comment>
<dbReference type="InterPro" id="IPR015421">
    <property type="entry name" value="PyrdxlP-dep_Trfase_major"/>
</dbReference>
<dbReference type="GO" id="GO:0030170">
    <property type="term" value="F:pyridoxal phosphate binding"/>
    <property type="evidence" value="ECO:0007669"/>
    <property type="project" value="InterPro"/>
</dbReference>
<dbReference type="InterPro" id="IPR015422">
    <property type="entry name" value="PyrdxlP-dep_Trfase_small"/>
</dbReference>
<dbReference type="GO" id="GO:0046512">
    <property type="term" value="P:sphingosine biosynthetic process"/>
    <property type="evidence" value="ECO:0007669"/>
    <property type="project" value="TreeGrafter"/>
</dbReference>
<name>A0A5J5MXU2_MUNRE</name>
<dbReference type="PROSITE" id="PS00599">
    <property type="entry name" value="AA_TRANSFER_CLASS_2"/>
    <property type="match status" value="1"/>
</dbReference>
<evidence type="ECO:0000313" key="9">
    <source>
        <dbReference type="EMBL" id="KAB0384406.1"/>
    </source>
</evidence>
<evidence type="ECO:0000313" key="10">
    <source>
        <dbReference type="Proteomes" id="UP000326062"/>
    </source>
</evidence>
<dbReference type="InterPro" id="IPR015424">
    <property type="entry name" value="PyrdxlP-dep_Trfase"/>
</dbReference>
<dbReference type="GO" id="GO:0016020">
    <property type="term" value="C:membrane"/>
    <property type="evidence" value="ECO:0007669"/>
    <property type="project" value="GOC"/>
</dbReference>
<dbReference type="EMBL" id="VCEB01000002">
    <property type="protein sequence ID" value="KAB0384406.1"/>
    <property type="molecule type" value="Genomic_DNA"/>
</dbReference>
<accession>A0A5J5MXU2</accession>
<keyword evidence="5" id="KW-0012">Acyltransferase</keyword>
<sequence>QNKSQVNCHIESPILVLIFHFHLSFQQNGNSNFCKPFVESFEEAPLHVMVFTYLGYGIGTLFGYLRDFLRNSGIEKCNAAVEREEQKVRMNSFLSLCQCQFFSEMFTGRVIKDVINMGSYNFLGLAAKYDESMRTVKEVLETYGLGVGSTRQEMDMQSLEKLLRDAVIYGQPRTRRAWRKILILVEGIYSMEGSIVCLPDIVALKKKYKAYLYIDEAHSIGSVGPTGRGVVEFFGIDPRDVDVFMGTFTKSFGAAGGYIAGRKDLVDYLRTHSHSAAYATSMSPPVAEQIIRVMKLIMGLDGTTKEFRHLSLNLLLNLSLRAFARHLLKRKIGVVVVGFPATPLAEARARFCVSAAHTREMLDTVLEALDEMGDLLDVKYSRNRKSARPELYDEMSFELED</sequence>
<evidence type="ECO:0000256" key="2">
    <source>
        <dbReference type="ARBA" id="ARBA00008392"/>
    </source>
</evidence>
<evidence type="ECO:0000256" key="4">
    <source>
        <dbReference type="ARBA" id="ARBA00022898"/>
    </source>
</evidence>
<dbReference type="InterPro" id="IPR001917">
    <property type="entry name" value="Aminotrans_II_pyridoxalP_BS"/>
</dbReference>
<dbReference type="InterPro" id="IPR050087">
    <property type="entry name" value="AON_synthase_class-II"/>
</dbReference>
<feature type="domain" description="Aminotransferase class I/classII large" evidence="8">
    <location>
        <begin position="149"/>
        <end position="290"/>
    </location>
</feature>
<gene>
    <name evidence="9" type="ORF">FD755_006323</name>
</gene>
<dbReference type="Gene3D" id="3.40.640.10">
    <property type="entry name" value="Type I PLP-dependent aspartate aminotransferase-like (Major domain)"/>
    <property type="match status" value="1"/>
</dbReference>
<dbReference type="PANTHER" id="PTHR13693">
    <property type="entry name" value="CLASS II AMINOTRANSFERASE/8-AMINO-7-OXONONANOATE SYNTHASE"/>
    <property type="match status" value="1"/>
</dbReference>
<keyword evidence="4 6" id="KW-0663">Pyridoxal phosphate</keyword>
<reference evidence="9 10" key="1">
    <citation type="submission" date="2019-06" db="EMBL/GenBank/DDBJ databases">
        <title>Discovery of a novel chromosome fission-fusion reversal in muntjac.</title>
        <authorList>
            <person name="Mudd A.B."/>
            <person name="Bredeson J.V."/>
            <person name="Baum R."/>
            <person name="Hockemeyer D."/>
            <person name="Rokhsar D.S."/>
        </authorList>
    </citation>
    <scope>NUCLEOTIDE SEQUENCE [LARGE SCALE GENOMIC DNA]</scope>
    <source>
        <strain evidence="9">UCam_UCB_Mr</strain>
        <tissue evidence="9">Fibroblast cell line</tissue>
    </source>
</reference>
<dbReference type="Pfam" id="PF00155">
    <property type="entry name" value="Aminotran_1_2"/>
    <property type="match status" value="1"/>
</dbReference>
<dbReference type="GO" id="GO:0017059">
    <property type="term" value="C:serine palmitoyltransferase complex"/>
    <property type="evidence" value="ECO:0007669"/>
    <property type="project" value="TreeGrafter"/>
</dbReference>
<dbReference type="PANTHER" id="PTHR13693:SF56">
    <property type="entry name" value="SERINE PALMITOYLTRANSFERASE 3"/>
    <property type="match status" value="1"/>
</dbReference>
<evidence type="ECO:0000256" key="5">
    <source>
        <dbReference type="ARBA" id="ARBA00023315"/>
    </source>
</evidence>